<sequence length="112" mass="13187">MFLGQFNQTLNDSSKQTIAQSQRFQLLETTPNSNTPPIDFNRLSYQLQFLVKNLVPKIIKRTLQDCNSILYLFINLNYSLLLINNNPNKINSFFYNNNLQTITINNFKLLYF</sequence>
<dbReference type="Proteomes" id="UP000692954">
    <property type="component" value="Unassembled WGS sequence"/>
</dbReference>
<evidence type="ECO:0000313" key="2">
    <source>
        <dbReference type="Proteomes" id="UP000692954"/>
    </source>
</evidence>
<proteinExistence type="predicted"/>
<accession>A0A8S1R8D5</accession>
<evidence type="ECO:0000313" key="1">
    <source>
        <dbReference type="EMBL" id="CAD8124078.1"/>
    </source>
</evidence>
<dbReference type="EMBL" id="CAJJDN010000149">
    <property type="protein sequence ID" value="CAD8124078.1"/>
    <property type="molecule type" value="Genomic_DNA"/>
</dbReference>
<name>A0A8S1R8D5_9CILI</name>
<keyword evidence="2" id="KW-1185">Reference proteome</keyword>
<dbReference type="AlphaFoldDB" id="A0A8S1R8D5"/>
<protein>
    <submittedName>
        <fullName evidence="1">Uncharacterized protein</fullName>
    </submittedName>
</protein>
<comment type="caution">
    <text evidence="1">The sequence shown here is derived from an EMBL/GenBank/DDBJ whole genome shotgun (WGS) entry which is preliminary data.</text>
</comment>
<organism evidence="1 2">
    <name type="scientific">Paramecium sonneborni</name>
    <dbReference type="NCBI Taxonomy" id="65129"/>
    <lineage>
        <taxon>Eukaryota</taxon>
        <taxon>Sar</taxon>
        <taxon>Alveolata</taxon>
        <taxon>Ciliophora</taxon>
        <taxon>Intramacronucleata</taxon>
        <taxon>Oligohymenophorea</taxon>
        <taxon>Peniculida</taxon>
        <taxon>Parameciidae</taxon>
        <taxon>Paramecium</taxon>
    </lineage>
</organism>
<gene>
    <name evidence="1" type="ORF">PSON_ATCC_30995.1.T1490022</name>
</gene>
<reference evidence="1" key="1">
    <citation type="submission" date="2021-01" db="EMBL/GenBank/DDBJ databases">
        <authorList>
            <consortium name="Genoscope - CEA"/>
            <person name="William W."/>
        </authorList>
    </citation>
    <scope>NUCLEOTIDE SEQUENCE</scope>
</reference>